<accession>A0ABR7Z416</accession>
<sequence>MKIVMVGEAATHQHELAAALATPAEFVALPREAHESAQWDDQIDGADVLVAMRFKRSTPAPRFRLLHAPGAGLDGIDFAALPAGCTVCNVFEHEIPMAEYAMACLLEHQIALASIDARFDSDRFSQAYLGRQPRGELYGKTMLIIGFGRIGQAVAVRARAFGIRVIALSSRARDGKVAGPMDEAYTDAQLLEQLPRADFVVLSCPLNEHTRGAFGAQQLAAMRPEAVLINIARAAVVDQAALYDALKHQRIARAFLDVWYQYPAREGDQVMPASFRFEDLPNAFCTPHVSGWTHGLFERRYRLIAQNIDRLARGEPLHNVVAGHA</sequence>
<evidence type="ECO:0000313" key="5">
    <source>
        <dbReference type="Proteomes" id="UP000805841"/>
    </source>
</evidence>
<dbReference type="CDD" id="cd12165">
    <property type="entry name" value="2-Hacid_dh_6"/>
    <property type="match status" value="1"/>
</dbReference>
<proteinExistence type="predicted"/>
<dbReference type="InterPro" id="IPR050223">
    <property type="entry name" value="D-isomer_2-hydroxyacid_DH"/>
</dbReference>
<dbReference type="EMBL" id="JAAOCA010000019">
    <property type="protein sequence ID" value="MBD1600192.1"/>
    <property type="molecule type" value="Genomic_DNA"/>
</dbReference>
<keyword evidence="1" id="KW-0560">Oxidoreductase</keyword>
<name>A0ABR7Z416_9PSED</name>
<protein>
    <recommendedName>
        <fullName evidence="3">D-isomer specific 2-hydroxyacid dehydrogenase NAD-binding domain-containing protein</fullName>
    </recommendedName>
</protein>
<keyword evidence="5" id="KW-1185">Reference proteome</keyword>
<dbReference type="RefSeq" id="WP_190422313.1">
    <property type="nucleotide sequence ID" value="NZ_JAAOCA010000019.1"/>
</dbReference>
<dbReference type="Gene3D" id="3.40.50.720">
    <property type="entry name" value="NAD(P)-binding Rossmann-like Domain"/>
    <property type="match status" value="2"/>
</dbReference>
<dbReference type="SUPFAM" id="SSF52283">
    <property type="entry name" value="Formate/glycerate dehydrogenase catalytic domain-like"/>
    <property type="match status" value="1"/>
</dbReference>
<evidence type="ECO:0000256" key="2">
    <source>
        <dbReference type="ARBA" id="ARBA00023027"/>
    </source>
</evidence>
<dbReference type="PANTHER" id="PTHR10996:SF178">
    <property type="entry name" value="2-HYDROXYACID DEHYDROGENASE YGL185C-RELATED"/>
    <property type="match status" value="1"/>
</dbReference>
<comment type="caution">
    <text evidence="4">The sequence shown here is derived from an EMBL/GenBank/DDBJ whole genome shotgun (WGS) entry which is preliminary data.</text>
</comment>
<dbReference type="InterPro" id="IPR036291">
    <property type="entry name" value="NAD(P)-bd_dom_sf"/>
</dbReference>
<evidence type="ECO:0000313" key="4">
    <source>
        <dbReference type="EMBL" id="MBD1600192.1"/>
    </source>
</evidence>
<evidence type="ECO:0000256" key="1">
    <source>
        <dbReference type="ARBA" id="ARBA00023002"/>
    </source>
</evidence>
<dbReference type="InterPro" id="IPR006140">
    <property type="entry name" value="D-isomer_DH_NAD-bd"/>
</dbReference>
<dbReference type="Proteomes" id="UP000805841">
    <property type="component" value="Unassembled WGS sequence"/>
</dbReference>
<dbReference type="SUPFAM" id="SSF51735">
    <property type="entry name" value="NAD(P)-binding Rossmann-fold domains"/>
    <property type="match status" value="1"/>
</dbReference>
<dbReference type="Pfam" id="PF02826">
    <property type="entry name" value="2-Hacid_dh_C"/>
    <property type="match status" value="1"/>
</dbReference>
<keyword evidence="2" id="KW-0520">NAD</keyword>
<evidence type="ECO:0000259" key="3">
    <source>
        <dbReference type="Pfam" id="PF02826"/>
    </source>
</evidence>
<reference evidence="4 5" key="1">
    <citation type="journal article" date="2020" name="Insects">
        <title>Bacteria Belonging to Pseudomonas typographi sp. nov. from the Bark Beetle Ips typographus Have Genomic Potential to Aid in the Host Ecology.</title>
        <authorList>
            <person name="Peral-Aranega E."/>
            <person name="Saati-Santamaria Z."/>
            <person name="Kolarik M."/>
            <person name="Rivas R."/>
            <person name="Garcia-Fraile P."/>
        </authorList>
    </citation>
    <scope>NUCLEOTIDE SEQUENCE [LARGE SCALE GENOMIC DNA]</scope>
    <source>
        <strain evidence="4 5">CA3A</strain>
    </source>
</reference>
<dbReference type="PANTHER" id="PTHR10996">
    <property type="entry name" value="2-HYDROXYACID DEHYDROGENASE-RELATED"/>
    <property type="match status" value="1"/>
</dbReference>
<organism evidence="4 5">
    <name type="scientific">Pseudomonas typographi</name>
    <dbReference type="NCBI Taxonomy" id="2715964"/>
    <lineage>
        <taxon>Bacteria</taxon>
        <taxon>Pseudomonadati</taxon>
        <taxon>Pseudomonadota</taxon>
        <taxon>Gammaproteobacteria</taxon>
        <taxon>Pseudomonadales</taxon>
        <taxon>Pseudomonadaceae</taxon>
        <taxon>Pseudomonas</taxon>
    </lineage>
</organism>
<feature type="domain" description="D-isomer specific 2-hydroxyacid dehydrogenase NAD-binding" evidence="3">
    <location>
        <begin position="106"/>
        <end position="290"/>
    </location>
</feature>
<gene>
    <name evidence="4" type="ORF">HAQ05_15960</name>
</gene>